<keyword evidence="8 11" id="KW-0812">Transmembrane</keyword>
<evidence type="ECO:0000256" key="8">
    <source>
        <dbReference type="ARBA" id="ARBA00022692"/>
    </source>
</evidence>
<evidence type="ECO:0000256" key="12">
    <source>
        <dbReference type="RuleBase" id="RU367050"/>
    </source>
</evidence>
<feature type="transmembrane region" description="Helical" evidence="11">
    <location>
        <begin position="418"/>
        <end position="439"/>
    </location>
</feature>
<dbReference type="PANTHER" id="PTHR47314">
    <property type="entry name" value="MALTOSE/MALTODEXTRIN TRANSPORT SYSTEM PERMEASE PROTEIN MALF"/>
    <property type="match status" value="1"/>
</dbReference>
<feature type="transmembrane region" description="Helical" evidence="11">
    <location>
        <begin position="363"/>
        <end position="383"/>
    </location>
</feature>
<keyword evidence="15" id="KW-1185">Reference proteome</keyword>
<feature type="transmembrane region" description="Helical" evidence="11">
    <location>
        <begin position="473"/>
        <end position="494"/>
    </location>
</feature>
<keyword evidence="10 11" id="KW-0472">Membrane</keyword>
<comment type="subcellular location">
    <subcellularLocation>
        <location evidence="2 12">Cell inner membrane</location>
        <topology evidence="2 12">Multi-pass membrane protein</topology>
    </subcellularLocation>
    <subcellularLocation>
        <location evidence="11">Cell membrane</location>
        <topology evidence="11">Multi-pass membrane protein</topology>
    </subcellularLocation>
</comment>
<evidence type="ECO:0000256" key="10">
    <source>
        <dbReference type="ARBA" id="ARBA00023136"/>
    </source>
</evidence>
<protein>
    <recommendedName>
        <fullName evidence="12">Maltose/maltodextrin transport system permease protein</fullName>
    </recommendedName>
</protein>
<comment type="subunit">
    <text evidence="12">The complex is composed of two ATP-binding proteins (MalK), two transmembrane proteins (MalG and MalF) and a solute-binding protein (MalE).</text>
</comment>
<proteinExistence type="inferred from homology"/>
<feature type="transmembrane region" description="Helical" evidence="11">
    <location>
        <begin position="535"/>
        <end position="557"/>
    </location>
</feature>
<keyword evidence="6 12" id="KW-0997">Cell inner membrane</keyword>
<comment type="function">
    <text evidence="1 12">Part of the ABC transporter complex MalEFGK involved in maltose/maltodextrin import. Probably responsible for the translocation of the substrate across the membrane.</text>
</comment>
<evidence type="ECO:0000256" key="3">
    <source>
        <dbReference type="ARBA" id="ARBA00009047"/>
    </source>
</evidence>
<evidence type="ECO:0000256" key="4">
    <source>
        <dbReference type="ARBA" id="ARBA00022448"/>
    </source>
</evidence>
<keyword evidence="5" id="KW-1003">Cell membrane</keyword>
<name>A0A662ZE64_9GAMM</name>
<dbReference type="NCBIfam" id="NF008232">
    <property type="entry name" value="PRK10999.1"/>
    <property type="match status" value="1"/>
</dbReference>
<dbReference type="InterPro" id="IPR035277">
    <property type="entry name" value="MalF_N"/>
</dbReference>
<dbReference type="Proteomes" id="UP000243745">
    <property type="component" value="Unassembled WGS sequence"/>
</dbReference>
<evidence type="ECO:0000256" key="9">
    <source>
        <dbReference type="ARBA" id="ARBA00022989"/>
    </source>
</evidence>
<feature type="transmembrane region" description="Helical" evidence="11">
    <location>
        <begin position="48"/>
        <end position="67"/>
    </location>
</feature>
<dbReference type="Gene3D" id="3.10.650.10">
    <property type="entry name" value="MalF N-terminal region-like"/>
    <property type="match status" value="1"/>
</dbReference>
<dbReference type="InterPro" id="IPR000515">
    <property type="entry name" value="MetI-like"/>
</dbReference>
<dbReference type="GO" id="GO:0015423">
    <property type="term" value="F:ABC-type maltose transporter activity"/>
    <property type="evidence" value="ECO:0007669"/>
    <property type="project" value="TreeGrafter"/>
</dbReference>
<gene>
    <name evidence="14" type="ORF">SAMN02910344_00163</name>
</gene>
<evidence type="ECO:0000256" key="11">
    <source>
        <dbReference type="RuleBase" id="RU363032"/>
    </source>
</evidence>
<keyword evidence="9 11" id="KW-1133">Transmembrane helix</keyword>
<dbReference type="PROSITE" id="PS50928">
    <property type="entry name" value="ABC_TM1"/>
    <property type="match status" value="1"/>
</dbReference>
<evidence type="ECO:0000256" key="5">
    <source>
        <dbReference type="ARBA" id="ARBA00022475"/>
    </source>
</evidence>
<dbReference type="Gene3D" id="1.20.58.370">
    <property type="entry name" value="MalF N-terminal region-like"/>
    <property type="match status" value="1"/>
</dbReference>
<feature type="transmembrane region" description="Helical" evidence="11">
    <location>
        <begin position="327"/>
        <end position="351"/>
    </location>
</feature>
<evidence type="ECO:0000256" key="1">
    <source>
        <dbReference type="ARBA" id="ARBA00002264"/>
    </source>
</evidence>
<dbReference type="Gene3D" id="1.10.3720.10">
    <property type="entry name" value="MetI-like"/>
    <property type="match status" value="1"/>
</dbReference>
<dbReference type="InterPro" id="IPR047103">
    <property type="entry name" value="MalF_P2_sf"/>
</dbReference>
<keyword evidence="4 11" id="KW-0813">Transport</keyword>
<dbReference type="CDD" id="cd06261">
    <property type="entry name" value="TM_PBP2"/>
    <property type="match status" value="1"/>
</dbReference>
<comment type="similarity">
    <text evidence="3 12">Belongs to the binding-protein-dependent transport system permease family. MalFG subfamily.</text>
</comment>
<dbReference type="GO" id="GO:0042956">
    <property type="term" value="P:maltodextrin transmembrane transport"/>
    <property type="evidence" value="ECO:0007669"/>
    <property type="project" value="TreeGrafter"/>
</dbReference>
<dbReference type="AlphaFoldDB" id="A0A662ZE64"/>
<dbReference type="PANTHER" id="PTHR47314:SF1">
    <property type="entry name" value="MALTOSE_MALTODEXTRIN TRANSPORT SYSTEM PERMEASE PROTEIN MALF"/>
    <property type="match status" value="1"/>
</dbReference>
<evidence type="ECO:0000256" key="6">
    <source>
        <dbReference type="ARBA" id="ARBA00022519"/>
    </source>
</evidence>
<evidence type="ECO:0000313" key="14">
    <source>
        <dbReference type="EMBL" id="SFP00866.1"/>
    </source>
</evidence>
<feature type="transmembrane region" description="Helical" evidence="11">
    <location>
        <begin position="21"/>
        <end position="42"/>
    </location>
</feature>
<dbReference type="SUPFAM" id="SSF161098">
    <property type="entry name" value="MetI-like"/>
    <property type="match status" value="1"/>
</dbReference>
<sequence>MDSIAVGKRGKTSGGGAPGLMILKVLISLTVLLFGVFMISSMFTHGQYAFAILFTIVIAGGLLVAWLKGLYPHRYIFPAVAGMVVFIIFPLVYTVYIAFTNYSAKNLFTLERAENYFLSQTYRVEGGDYEFKLYAKEGNKYVIVLQNQPAMLADGNPAEVRTYASPETVFFDKEQMEKPANKATASKAVIHVTKVDNSYTQDMEDCGIKCKTQFRDYLKSIKIKIDNQELTYTGLKTFSAVKNRYVRQKEVVLGNQERLSNPHMLKDLSNDSLIVPDMEDGYYKTIDTQTGKPVGERMAPGFRVGIGFEHFKRIWNDKSISTPFLKIFIWTVCFAALTVFITLAIGMVLACLVQWEFLKGRSIYRLILILPYAVPSFISILVFKGLFNENFGEINRILDFFFGWRPEWYNEAGYARSMILIVNAWLGYPYMMILCMGLLKAIPDDLYEASAMDGSGPLQNFLKITLPLLMKPLTPLLIASFAFNFNNFVLIMLLTNGGPDFLPEDGVVTTAGSTDLLVSYTYRLAFEGGAGGNDYGLASAIATTIFILVGALSIVNLKLSKMGARD</sequence>
<feature type="domain" description="ABC transmembrane type-1" evidence="13">
    <location>
        <begin position="328"/>
        <end position="556"/>
    </location>
</feature>
<dbReference type="SUPFAM" id="SSF160964">
    <property type="entry name" value="MalF N-terminal region-like"/>
    <property type="match status" value="1"/>
</dbReference>
<dbReference type="EMBL" id="FOXF01000002">
    <property type="protein sequence ID" value="SFP00866.1"/>
    <property type="molecule type" value="Genomic_DNA"/>
</dbReference>
<accession>A0A662ZE64</accession>
<organism evidence="14 15">
    <name type="scientific">Ruminobacter amylophilus</name>
    <dbReference type="NCBI Taxonomy" id="867"/>
    <lineage>
        <taxon>Bacteria</taxon>
        <taxon>Pseudomonadati</taxon>
        <taxon>Pseudomonadota</taxon>
        <taxon>Gammaproteobacteria</taxon>
        <taxon>Aeromonadales</taxon>
        <taxon>Succinivibrionaceae</taxon>
        <taxon>Ruminobacter</taxon>
    </lineage>
</organism>
<dbReference type="Gene3D" id="2.40.430.10">
    <property type="entry name" value="D-maltodextrin-binding protein, MBP"/>
    <property type="match status" value="1"/>
</dbReference>
<reference evidence="14 15" key="1">
    <citation type="submission" date="2016-10" db="EMBL/GenBank/DDBJ databases">
        <authorList>
            <person name="Varghese N."/>
            <person name="Submissions S."/>
        </authorList>
    </citation>
    <scope>NUCLEOTIDE SEQUENCE [LARGE SCALE GENOMIC DNA]</scope>
    <source>
        <strain evidence="14 15">DSM 1361</strain>
    </source>
</reference>
<dbReference type="Pfam" id="PF00528">
    <property type="entry name" value="BPD_transp_1"/>
    <property type="match status" value="1"/>
</dbReference>
<evidence type="ECO:0000256" key="2">
    <source>
        <dbReference type="ARBA" id="ARBA00004429"/>
    </source>
</evidence>
<dbReference type="InterPro" id="IPR035906">
    <property type="entry name" value="MetI-like_sf"/>
</dbReference>
<evidence type="ECO:0000259" key="13">
    <source>
        <dbReference type="PROSITE" id="PS50928"/>
    </source>
</evidence>
<dbReference type="InterPro" id="IPR029345">
    <property type="entry name" value="MalF_P2"/>
</dbReference>
<evidence type="ECO:0000313" key="15">
    <source>
        <dbReference type="Proteomes" id="UP000243745"/>
    </source>
</evidence>
<dbReference type="FunFam" id="1.10.3720.10:FF:000030">
    <property type="entry name" value="Maltose ABC transporter permease MalF"/>
    <property type="match status" value="1"/>
</dbReference>
<keyword evidence="7 12" id="KW-0762">Sugar transport</keyword>
<dbReference type="GO" id="GO:1990060">
    <property type="term" value="C:maltose transport complex"/>
    <property type="evidence" value="ECO:0007669"/>
    <property type="project" value="TreeGrafter"/>
</dbReference>
<feature type="transmembrane region" description="Helical" evidence="11">
    <location>
        <begin position="79"/>
        <end position="99"/>
    </location>
</feature>
<evidence type="ECO:0000256" key="7">
    <source>
        <dbReference type="ARBA" id="ARBA00022597"/>
    </source>
</evidence>
<dbReference type="Pfam" id="PF14785">
    <property type="entry name" value="MalF_P2"/>
    <property type="match status" value="1"/>
</dbReference>